<keyword evidence="2" id="KW-1185">Reference proteome</keyword>
<sequence length="194" mass="20871">MSELIDSVNDRFAPCLLVVPSLTSQLTELSLVVTAQGQCLDVTERQITLANNMGTRTTEALTTLENSVCVNSLPPLALDCSIFPCCTKKGSKTPAKPLNSLNDLAHTVDERFVLAYPAEHLPLVVPSWEETLVNLDYLLAWYCPLLKTIRAGQSEATTLALSNTSEFQMTSASSSQSDLTAEIGMKPSSPPAPA</sequence>
<dbReference type="EMBL" id="QTSX02000006">
    <property type="protein sequence ID" value="KAJ9090414.1"/>
    <property type="molecule type" value="Genomic_DNA"/>
</dbReference>
<evidence type="ECO:0000313" key="2">
    <source>
        <dbReference type="Proteomes" id="UP001165960"/>
    </source>
</evidence>
<gene>
    <name evidence="1" type="ORF">DSO57_1002724</name>
</gene>
<reference evidence="1" key="1">
    <citation type="submission" date="2022-04" db="EMBL/GenBank/DDBJ databases">
        <title>Genome of the entomopathogenic fungus Entomophthora muscae.</title>
        <authorList>
            <person name="Elya C."/>
            <person name="Lovett B.R."/>
            <person name="Lee E."/>
            <person name="Macias A.M."/>
            <person name="Hajek A.E."/>
            <person name="De Bivort B.L."/>
            <person name="Kasson M.T."/>
            <person name="De Fine Licht H.H."/>
            <person name="Stajich J.E."/>
        </authorList>
    </citation>
    <scope>NUCLEOTIDE SEQUENCE</scope>
    <source>
        <strain evidence="1">Berkeley</strain>
    </source>
</reference>
<evidence type="ECO:0000313" key="1">
    <source>
        <dbReference type="EMBL" id="KAJ9090414.1"/>
    </source>
</evidence>
<protein>
    <submittedName>
        <fullName evidence="1">Uncharacterized protein</fullName>
    </submittedName>
</protein>
<name>A0ACC2UTG8_9FUNG</name>
<organism evidence="1 2">
    <name type="scientific">Entomophthora muscae</name>
    <dbReference type="NCBI Taxonomy" id="34485"/>
    <lineage>
        <taxon>Eukaryota</taxon>
        <taxon>Fungi</taxon>
        <taxon>Fungi incertae sedis</taxon>
        <taxon>Zoopagomycota</taxon>
        <taxon>Entomophthoromycotina</taxon>
        <taxon>Entomophthoromycetes</taxon>
        <taxon>Entomophthorales</taxon>
        <taxon>Entomophthoraceae</taxon>
        <taxon>Entomophthora</taxon>
    </lineage>
</organism>
<dbReference type="Proteomes" id="UP001165960">
    <property type="component" value="Unassembled WGS sequence"/>
</dbReference>
<comment type="caution">
    <text evidence="1">The sequence shown here is derived from an EMBL/GenBank/DDBJ whole genome shotgun (WGS) entry which is preliminary data.</text>
</comment>
<proteinExistence type="predicted"/>
<accession>A0ACC2UTG8</accession>